<dbReference type="EMBL" id="BTGU01000003">
    <property type="protein sequence ID" value="GMN30840.1"/>
    <property type="molecule type" value="Genomic_DNA"/>
</dbReference>
<evidence type="ECO:0000313" key="2">
    <source>
        <dbReference type="EMBL" id="GMN30840.1"/>
    </source>
</evidence>
<reference evidence="2" key="1">
    <citation type="submission" date="2023-07" db="EMBL/GenBank/DDBJ databases">
        <title>draft genome sequence of fig (Ficus carica).</title>
        <authorList>
            <person name="Takahashi T."/>
            <person name="Nishimura K."/>
        </authorList>
    </citation>
    <scope>NUCLEOTIDE SEQUENCE</scope>
</reference>
<feature type="domain" description="Vacuolar protein sorting-associated protein 13 VPS13 adaptor binding" evidence="1">
    <location>
        <begin position="561"/>
        <end position="731"/>
    </location>
</feature>
<accession>A0AA87ZFL7</accession>
<evidence type="ECO:0000313" key="3">
    <source>
        <dbReference type="Proteomes" id="UP001187192"/>
    </source>
</evidence>
<name>A0AA87ZFL7_FICCA</name>
<comment type="caution">
    <text evidence="2">The sequence shown here is derived from an EMBL/GenBank/DDBJ whole genome shotgun (WGS) entry which is preliminary data.</text>
</comment>
<dbReference type="InterPro" id="IPR026847">
    <property type="entry name" value="VPS13"/>
</dbReference>
<protein>
    <recommendedName>
        <fullName evidence="1">Vacuolar protein sorting-associated protein 13 VPS13 adaptor binding domain-containing protein</fullName>
    </recommendedName>
</protein>
<gene>
    <name evidence="2" type="ORF">TIFTF001_002989</name>
</gene>
<dbReference type="AlphaFoldDB" id="A0AA87ZFL7"/>
<sequence>MFFPLQPPKILPLQFCTGAVHGGISRDRHGERSEVLRAYVSFIGSAVGYFSAPLNEIAGNFEVNPHTSDLANKWTWIELSLAETTETIQGNDSKKSSGRVRCCILLSPRSEIEDSDQLSISNRRSGFIQISPSREGPWTTVRLNYAAHAACWRLGNYVVASEVSVKDGNKNVNIRSLVSVHNATEFILELCLVSRISRESMESLDVASDPEGLQIDQKKEIYVGTLRPGETVPLPLFALTQTGVFVLQLRPSNLSDPVQYSWSSVVDRLDQSEDSSKLSLPSGISVSSLTESEELLSCTEISGTSSSNCTKMWFSVSIQATEIAKDICSDPIQDWNLVVKSPLSITNFLPLMAEYSVMEMHTSGNFVSCSRSVFYPGETVNIHNADIRNPLFFSLLPNRGWLPVNEVVLLSHPHEVPSSTISLRSSITGRIAQIILEQTFDKERPLQAKTVRVYAPYWFTIARCPPLTCRLVDVTGKEQKRKFGVFRSKKDNEVVVGEITEEELYEGHTIASALNFKSLGLAVSIAQSGKERFGPVKDLSPLGDMDGAVDLYAYDEGENCMQLSVTTKSCSFPSVPTKVISIRPYMTFTNRIGRDMLIKLSSEDEPKVLRASDSRVSFVYRQVDGPDKLQVRLEGTSWSYPVQIVKQDTTFLVLRRHDGSRIFVRTEIRGYEEGSRFIVVFRLGSTTGPIRIENRTASRKISFCQSGFGEDSWIHLEPHSTTNFAWEDPYGQKYIDAKVDDGSDTGVWKLDLERAGFHASKNAELQLQFHVMEIGDTKVAWFTDEKTSASNSAEEIRCFPLDINWEHAFTQTKIQNDALPFEVIVELGVIGVSIIDHRPKELSYFYLERVSASYSTGSDDGTTSRQGIIFL</sequence>
<dbReference type="PANTHER" id="PTHR16166">
    <property type="entry name" value="VACUOLAR PROTEIN SORTING-ASSOCIATED PROTEIN VPS13"/>
    <property type="match status" value="1"/>
</dbReference>
<organism evidence="2 3">
    <name type="scientific">Ficus carica</name>
    <name type="common">Common fig</name>
    <dbReference type="NCBI Taxonomy" id="3494"/>
    <lineage>
        <taxon>Eukaryota</taxon>
        <taxon>Viridiplantae</taxon>
        <taxon>Streptophyta</taxon>
        <taxon>Embryophyta</taxon>
        <taxon>Tracheophyta</taxon>
        <taxon>Spermatophyta</taxon>
        <taxon>Magnoliopsida</taxon>
        <taxon>eudicotyledons</taxon>
        <taxon>Gunneridae</taxon>
        <taxon>Pentapetalae</taxon>
        <taxon>rosids</taxon>
        <taxon>fabids</taxon>
        <taxon>Rosales</taxon>
        <taxon>Moraceae</taxon>
        <taxon>Ficeae</taxon>
        <taxon>Ficus</taxon>
    </lineage>
</organism>
<keyword evidence="3" id="KW-1185">Reference proteome</keyword>
<dbReference type="PANTHER" id="PTHR16166:SF137">
    <property type="entry name" value="PLECKSTRIN HOMOLOGY (PH) DOMAIN-CONTAINING PROTEIN"/>
    <property type="match status" value="1"/>
</dbReference>
<dbReference type="GO" id="GO:0045053">
    <property type="term" value="P:protein retention in Golgi apparatus"/>
    <property type="evidence" value="ECO:0007669"/>
    <property type="project" value="TreeGrafter"/>
</dbReference>
<proteinExistence type="predicted"/>
<evidence type="ECO:0000259" key="1">
    <source>
        <dbReference type="Pfam" id="PF25036"/>
    </source>
</evidence>
<dbReference type="InterPro" id="IPR009543">
    <property type="entry name" value="VPS13_VAB"/>
</dbReference>
<dbReference type="Pfam" id="PF25036">
    <property type="entry name" value="VPS13_VAB"/>
    <property type="match status" value="2"/>
</dbReference>
<feature type="domain" description="Vacuolar protein sorting-associated protein 13 VPS13 adaptor binding" evidence="1">
    <location>
        <begin position="217"/>
        <end position="458"/>
    </location>
</feature>
<dbReference type="Proteomes" id="UP001187192">
    <property type="component" value="Unassembled WGS sequence"/>
</dbReference>
<dbReference type="GO" id="GO:0006623">
    <property type="term" value="P:protein targeting to vacuole"/>
    <property type="evidence" value="ECO:0007669"/>
    <property type="project" value="TreeGrafter"/>
</dbReference>